<reference evidence="21" key="1">
    <citation type="submission" date="2023-03" db="EMBL/GenBank/DDBJ databases">
        <title>Mating type loci evolution in Malassezia.</title>
        <authorList>
            <person name="Coelho M.A."/>
        </authorList>
    </citation>
    <scope>NUCLEOTIDE SEQUENCE</scope>
    <source>
        <strain evidence="21">CBS 12830</strain>
    </source>
</reference>
<keyword evidence="7 19" id="KW-0812">Transmembrane</keyword>
<keyword evidence="12 19" id="KW-1133">Transmembrane helix</keyword>
<dbReference type="EMBL" id="CP119901">
    <property type="protein sequence ID" value="WFD22196.1"/>
    <property type="molecule type" value="Genomic_DNA"/>
</dbReference>
<evidence type="ECO:0000256" key="7">
    <source>
        <dbReference type="ARBA" id="ARBA00022692"/>
    </source>
</evidence>
<evidence type="ECO:0000256" key="10">
    <source>
        <dbReference type="ARBA" id="ARBA00022833"/>
    </source>
</evidence>
<protein>
    <submittedName>
        <fullName evidence="21">Transcriptional regulator of nonfermentable carbon utilization</fullName>
    </submittedName>
</protein>
<keyword evidence="9" id="KW-0999">Mitochondrion inner membrane</keyword>
<dbReference type="InterPro" id="IPR012576">
    <property type="entry name" value="NDUFB3"/>
</dbReference>
<evidence type="ECO:0000256" key="2">
    <source>
        <dbReference type="ARBA" id="ARBA00004123"/>
    </source>
</evidence>
<keyword evidence="13" id="KW-0805">Transcription regulation</keyword>
<feature type="domain" description="ERT1/acuK family PAS" evidence="20">
    <location>
        <begin position="381"/>
        <end position="453"/>
    </location>
</feature>
<comment type="subcellular location">
    <subcellularLocation>
        <location evidence="3">Mitochondrion inner membrane</location>
        <topology evidence="3">Single-pass membrane protein</topology>
        <orientation evidence="3">Matrix side</orientation>
    </subcellularLocation>
    <subcellularLocation>
        <location evidence="2">Nucleus</location>
    </subcellularLocation>
</comment>
<keyword evidence="8" id="KW-0479">Metal-binding</keyword>
<evidence type="ECO:0000256" key="4">
    <source>
        <dbReference type="ARBA" id="ARBA00005667"/>
    </source>
</evidence>
<comment type="similarity">
    <text evidence="4">Belongs to the complex I NDUFB3 subunit family.</text>
</comment>
<dbReference type="GO" id="GO:0009267">
    <property type="term" value="P:cellular response to starvation"/>
    <property type="evidence" value="ECO:0007669"/>
    <property type="project" value="TreeGrafter"/>
</dbReference>
<keyword evidence="17" id="KW-0804">Transcription</keyword>
<evidence type="ECO:0000256" key="16">
    <source>
        <dbReference type="ARBA" id="ARBA00023136"/>
    </source>
</evidence>
<name>A0AAF0ECL3_9BASI</name>
<evidence type="ECO:0000256" key="9">
    <source>
        <dbReference type="ARBA" id="ARBA00022792"/>
    </source>
</evidence>
<comment type="function">
    <text evidence="1">Accessory subunit of the mitochondrial membrane respiratory chain NADH dehydrogenase (Complex I), that is believed not to be involved in catalysis. Complex I functions in the transfer of electrons from NADH to the respiratory chain. The immediate electron acceptor for the enzyme is believed to be ubiquinone.</text>
</comment>
<dbReference type="Pfam" id="PF24990">
    <property type="entry name" value="PAS_13"/>
    <property type="match status" value="1"/>
</dbReference>
<dbReference type="InterPro" id="IPR050335">
    <property type="entry name" value="ERT1_acuK_gluconeogen_tf"/>
</dbReference>
<sequence>MTQLYRDPWAKREAWRKHPIFSHGFYFRHMFPGLTLGVSAFVVYCRCIRKGLADQCVDGYRKKAKYLLEEDEMPSSMPRPIARETSVQPHDVFGGVPNKMAVHGPASAGFSHHNPVTALYDQGSPAGYLHQESGAVNRVGSGPLPPSFDASSALGFDSTSLESSILSSMLHDVDNAKLNGDSPDAPSVPAMDLMDSYTHVNNVHTGEDVMGASSWNVQQPPMRQAMMGQHSNEFGTMPSSFPGGQGVQLLGHAGVNPSPLEKDLVMAPPMPTQEAGIRRGHSSRPEQDPAAEVLWKQRVAKVYRDKTEPFRYTEGYHILLKYATQKYDKADVLRIVRALAIYRPSLIALQMPLSEEDEIFVERAFQRTILEFEKLISLSGTPTVVWRRTCEISLVGTEFCMLTQWSKEDLMGKYIYQFMDKESVLNYWELFASHAFENTSQSVMTKCVLMSPSGKSIPCTWCFTIKRDPFELPGFVVGNFLPIM</sequence>
<evidence type="ECO:0000259" key="20">
    <source>
        <dbReference type="Pfam" id="PF24990"/>
    </source>
</evidence>
<evidence type="ECO:0000256" key="15">
    <source>
        <dbReference type="ARBA" id="ARBA00023128"/>
    </source>
</evidence>
<organism evidence="21 22">
    <name type="scientific">Malassezia equina</name>
    <dbReference type="NCBI Taxonomy" id="1381935"/>
    <lineage>
        <taxon>Eukaryota</taxon>
        <taxon>Fungi</taxon>
        <taxon>Dikarya</taxon>
        <taxon>Basidiomycota</taxon>
        <taxon>Ustilaginomycotina</taxon>
        <taxon>Malasseziomycetes</taxon>
        <taxon>Malasseziales</taxon>
        <taxon>Malasseziaceae</taxon>
        <taxon>Malassezia</taxon>
    </lineage>
</organism>
<keyword evidence="11" id="KW-0249">Electron transport</keyword>
<keyword evidence="14" id="KW-0238">DNA-binding</keyword>
<dbReference type="GO" id="GO:0003700">
    <property type="term" value="F:DNA-binding transcription factor activity"/>
    <property type="evidence" value="ECO:0007669"/>
    <property type="project" value="TreeGrafter"/>
</dbReference>
<evidence type="ECO:0000256" key="17">
    <source>
        <dbReference type="ARBA" id="ARBA00023163"/>
    </source>
</evidence>
<keyword evidence="6" id="KW-0679">Respiratory chain</keyword>
<evidence type="ECO:0000256" key="11">
    <source>
        <dbReference type="ARBA" id="ARBA00022982"/>
    </source>
</evidence>
<dbReference type="GO" id="GO:0046872">
    <property type="term" value="F:metal ion binding"/>
    <property type="evidence" value="ECO:0007669"/>
    <property type="project" value="UniProtKB-KW"/>
</dbReference>
<evidence type="ECO:0000256" key="19">
    <source>
        <dbReference type="SAM" id="Phobius"/>
    </source>
</evidence>
<evidence type="ECO:0000256" key="3">
    <source>
        <dbReference type="ARBA" id="ARBA00004298"/>
    </source>
</evidence>
<evidence type="ECO:0000256" key="8">
    <source>
        <dbReference type="ARBA" id="ARBA00022723"/>
    </source>
</evidence>
<dbReference type="GO" id="GO:0005743">
    <property type="term" value="C:mitochondrial inner membrane"/>
    <property type="evidence" value="ECO:0007669"/>
    <property type="project" value="UniProtKB-SubCell"/>
</dbReference>
<evidence type="ECO:0000256" key="6">
    <source>
        <dbReference type="ARBA" id="ARBA00022660"/>
    </source>
</evidence>
<dbReference type="PANTHER" id="PTHR47659">
    <property type="entry name" value="ZN(II)2CYS6 TRANSCRIPTION FACTOR (EUROFUNG)-RELATED"/>
    <property type="match status" value="1"/>
</dbReference>
<dbReference type="InterPro" id="IPR000014">
    <property type="entry name" value="PAS"/>
</dbReference>
<dbReference type="PANTHER" id="PTHR47659:SF1">
    <property type="entry name" value="TRANSCRIPTION ACTIVATOR OF GLUCONEOGENESIS ERT1"/>
    <property type="match status" value="1"/>
</dbReference>
<evidence type="ECO:0000256" key="1">
    <source>
        <dbReference type="ARBA" id="ARBA00003195"/>
    </source>
</evidence>
<dbReference type="SUPFAM" id="SSF55785">
    <property type="entry name" value="PYP-like sensor domain (PAS domain)"/>
    <property type="match status" value="1"/>
</dbReference>
<evidence type="ECO:0000256" key="14">
    <source>
        <dbReference type="ARBA" id="ARBA00023125"/>
    </source>
</evidence>
<keyword evidence="16 19" id="KW-0472">Membrane</keyword>
<accession>A0AAF0ECL3</accession>
<dbReference type="GO" id="GO:0022900">
    <property type="term" value="P:electron transport chain"/>
    <property type="evidence" value="ECO:0007669"/>
    <property type="project" value="InterPro"/>
</dbReference>
<dbReference type="InterPro" id="IPR056751">
    <property type="entry name" value="PAS_13"/>
</dbReference>
<evidence type="ECO:0000256" key="13">
    <source>
        <dbReference type="ARBA" id="ARBA00023015"/>
    </source>
</evidence>
<keyword evidence="22" id="KW-1185">Reference proteome</keyword>
<keyword evidence="5" id="KW-0813">Transport</keyword>
<evidence type="ECO:0000313" key="22">
    <source>
        <dbReference type="Proteomes" id="UP001214415"/>
    </source>
</evidence>
<keyword evidence="18" id="KW-0539">Nucleus</keyword>
<proteinExistence type="inferred from homology"/>
<keyword evidence="10" id="KW-0862">Zinc</keyword>
<gene>
    <name evidence="21" type="primary">ERT1</name>
    <name evidence="21" type="ORF">MEQU1_000860</name>
</gene>
<dbReference type="CDD" id="cd00130">
    <property type="entry name" value="PAS"/>
    <property type="match status" value="1"/>
</dbReference>
<feature type="transmembrane region" description="Helical" evidence="19">
    <location>
        <begin position="25"/>
        <end position="44"/>
    </location>
</feature>
<dbReference type="GO" id="GO:0000977">
    <property type="term" value="F:RNA polymerase II transcription regulatory region sequence-specific DNA binding"/>
    <property type="evidence" value="ECO:0007669"/>
    <property type="project" value="TreeGrafter"/>
</dbReference>
<evidence type="ECO:0000256" key="5">
    <source>
        <dbReference type="ARBA" id="ARBA00022448"/>
    </source>
</evidence>
<evidence type="ECO:0000256" key="12">
    <source>
        <dbReference type="ARBA" id="ARBA00022989"/>
    </source>
</evidence>
<evidence type="ECO:0000313" key="21">
    <source>
        <dbReference type="EMBL" id="WFD22196.1"/>
    </source>
</evidence>
<keyword evidence="15" id="KW-0496">Mitochondrion</keyword>
<dbReference type="AlphaFoldDB" id="A0AAF0ECL3"/>
<dbReference type="Proteomes" id="UP001214415">
    <property type="component" value="Chromosome 2"/>
</dbReference>
<dbReference type="GO" id="GO:0005634">
    <property type="term" value="C:nucleus"/>
    <property type="evidence" value="ECO:0007669"/>
    <property type="project" value="UniProtKB-SubCell"/>
</dbReference>
<dbReference type="Pfam" id="PF08122">
    <property type="entry name" value="NDUF_B12"/>
    <property type="match status" value="1"/>
</dbReference>
<dbReference type="InterPro" id="IPR035965">
    <property type="entry name" value="PAS-like_dom_sf"/>
</dbReference>
<evidence type="ECO:0000256" key="18">
    <source>
        <dbReference type="ARBA" id="ARBA00023242"/>
    </source>
</evidence>